<accession>A0A381RGU0</accession>
<organism evidence="1">
    <name type="scientific">marine metagenome</name>
    <dbReference type="NCBI Taxonomy" id="408172"/>
    <lineage>
        <taxon>unclassified sequences</taxon>
        <taxon>metagenomes</taxon>
        <taxon>ecological metagenomes</taxon>
    </lineage>
</organism>
<dbReference type="AlphaFoldDB" id="A0A381RGU0"/>
<reference evidence="1" key="1">
    <citation type="submission" date="2018-05" db="EMBL/GenBank/DDBJ databases">
        <authorList>
            <person name="Lanie J.A."/>
            <person name="Ng W.-L."/>
            <person name="Kazmierczak K.M."/>
            <person name="Andrzejewski T.M."/>
            <person name="Davidsen T.M."/>
            <person name="Wayne K.J."/>
            <person name="Tettelin H."/>
            <person name="Glass J.I."/>
            <person name="Rusch D."/>
            <person name="Podicherti R."/>
            <person name="Tsui H.-C.T."/>
            <person name="Winkler M.E."/>
        </authorList>
    </citation>
    <scope>NUCLEOTIDE SEQUENCE</scope>
</reference>
<name>A0A381RGU0_9ZZZZ</name>
<sequence>MARSHTPKRLNDKAVKKIATPGITTTHQAVVIYGLPLDSMVPQEESGGCMPNPRKLRVASVNMSGTTEVAY</sequence>
<dbReference type="EMBL" id="UINC01001768">
    <property type="protein sequence ID" value="SUZ88383.1"/>
    <property type="molecule type" value="Genomic_DNA"/>
</dbReference>
<gene>
    <name evidence="1" type="ORF">METZ01_LOCUS41237</name>
</gene>
<evidence type="ECO:0000313" key="1">
    <source>
        <dbReference type="EMBL" id="SUZ88383.1"/>
    </source>
</evidence>
<proteinExistence type="predicted"/>
<protein>
    <submittedName>
        <fullName evidence="1">Uncharacterized protein</fullName>
    </submittedName>
</protein>